<keyword evidence="6" id="KW-0411">Iron-sulfur</keyword>
<dbReference type="GO" id="GO:0003824">
    <property type="term" value="F:catalytic activity"/>
    <property type="evidence" value="ECO:0007669"/>
    <property type="project" value="InterPro"/>
</dbReference>
<evidence type="ECO:0000256" key="5">
    <source>
        <dbReference type="ARBA" id="ARBA00023004"/>
    </source>
</evidence>
<dbReference type="Pfam" id="PF06968">
    <property type="entry name" value="BATS"/>
    <property type="match status" value="1"/>
</dbReference>
<dbReference type="Gene3D" id="3.20.20.70">
    <property type="entry name" value="Aldolase class I"/>
    <property type="match status" value="1"/>
</dbReference>
<keyword evidence="4" id="KW-0479">Metal-binding</keyword>
<protein>
    <submittedName>
        <fullName evidence="8">[FeFe] hydrogenase H-cluster radical SAM maturase HydG</fullName>
    </submittedName>
</protein>
<evidence type="ECO:0000256" key="2">
    <source>
        <dbReference type="ARBA" id="ARBA00022485"/>
    </source>
</evidence>
<dbReference type="NCBIfam" id="TIGR03955">
    <property type="entry name" value="rSAM_HydG"/>
    <property type="match status" value="1"/>
</dbReference>
<organism evidence="8 9">
    <name type="scientific">Teretinema zuelzerae</name>
    <dbReference type="NCBI Taxonomy" id="156"/>
    <lineage>
        <taxon>Bacteria</taxon>
        <taxon>Pseudomonadati</taxon>
        <taxon>Spirochaetota</taxon>
        <taxon>Spirochaetia</taxon>
        <taxon>Spirochaetales</taxon>
        <taxon>Treponemataceae</taxon>
        <taxon>Teretinema</taxon>
    </lineage>
</organism>
<dbReference type="InterPro" id="IPR010722">
    <property type="entry name" value="BATS_dom"/>
</dbReference>
<dbReference type="InterPro" id="IPR013785">
    <property type="entry name" value="Aldolase_TIM"/>
</dbReference>
<dbReference type="AlphaFoldDB" id="A0AAE3JL60"/>
<dbReference type="PANTHER" id="PTHR43583">
    <property type="entry name" value="2-IMINOACETATE SYNTHASE"/>
    <property type="match status" value="1"/>
</dbReference>
<evidence type="ECO:0000256" key="3">
    <source>
        <dbReference type="ARBA" id="ARBA00022691"/>
    </source>
</evidence>
<dbReference type="InterPro" id="IPR034428">
    <property type="entry name" value="ThiH/NoCL/HydG-like"/>
</dbReference>
<keyword evidence="9" id="KW-1185">Reference proteome</keyword>
<evidence type="ECO:0000259" key="7">
    <source>
        <dbReference type="PROSITE" id="PS51918"/>
    </source>
</evidence>
<dbReference type="GO" id="GO:0046872">
    <property type="term" value="F:metal ion binding"/>
    <property type="evidence" value="ECO:0007669"/>
    <property type="project" value="UniProtKB-KW"/>
</dbReference>
<comment type="cofactor">
    <cofactor evidence="1">
        <name>[4Fe-4S] cluster</name>
        <dbReference type="ChEBI" id="CHEBI:49883"/>
    </cofactor>
</comment>
<keyword evidence="3" id="KW-0949">S-adenosyl-L-methionine</keyword>
<dbReference type="SUPFAM" id="SSF102114">
    <property type="entry name" value="Radical SAM enzymes"/>
    <property type="match status" value="1"/>
</dbReference>
<dbReference type="SMART" id="SM00876">
    <property type="entry name" value="BATS"/>
    <property type="match status" value="1"/>
</dbReference>
<sequence>MPMARTETTAQWQKNLIKQDEIDRYLSSGKDFIDDEAIENEIKANSSASPERIREIVKKAFDIKLMDSADVAALLSVTDPALKEEIFAAAREIKMKVYDKRVVTFAPLYCSSKCVNACSYCGFRCGNEAIERRVLSLDEVEAEARVLASKIGHKRLVMVYGEHPDTDADYIAETMCRVYSIKDPVRGGVGEIRRVNINAAPLPIEGLVKLREAGIGTYQVFQETYHHDTYRKVHPEGTLKGNYPWRLYALHRAMDAGIDDVAVGALFGLYDWKFEVMGLVAHARDLEKRFGLGPHTVSVPRLEPAADTDFSWVKHWVSDEDFRYLIAVIRLAIPYAGLIVTNREKPEMIRSVIKMCTQRDADTRVGIGAYSDAFPETEAGAINHQQEEKQQFMLGDTRSLDAIIRELVDMGHIVSFCTAGYRCGRTGKKIMDALSSGQEGCFCKLNAVLTFQEWLEDFATGDTKEKGSKIIDKEMEEIRARVPADFSKAQLEHLEKGLLRIRAGERDLYF</sequence>
<dbReference type="PANTHER" id="PTHR43583:SF2">
    <property type="entry name" value="THIAZOLE BIOSYNTHESIS PROTEIN"/>
    <property type="match status" value="1"/>
</dbReference>
<reference evidence="8" key="1">
    <citation type="submission" date="2021-08" db="EMBL/GenBank/DDBJ databases">
        <title>Comparative analyses of Brucepasteria parasyntrophica and Teretinema zuelzerae.</title>
        <authorList>
            <person name="Song Y."/>
            <person name="Brune A."/>
        </authorList>
    </citation>
    <scope>NUCLEOTIDE SEQUENCE</scope>
    <source>
        <strain evidence="8">DSM 1903</strain>
    </source>
</reference>
<dbReference type="GO" id="GO:0051539">
    <property type="term" value="F:4 iron, 4 sulfur cluster binding"/>
    <property type="evidence" value="ECO:0007669"/>
    <property type="project" value="UniProtKB-KW"/>
</dbReference>
<dbReference type="SFLD" id="SFLDG01060">
    <property type="entry name" value="BATS_domain_containing"/>
    <property type="match status" value="1"/>
</dbReference>
<dbReference type="Pfam" id="PF04055">
    <property type="entry name" value="Radical_SAM"/>
    <property type="match status" value="1"/>
</dbReference>
<dbReference type="Proteomes" id="UP001198163">
    <property type="component" value="Unassembled WGS sequence"/>
</dbReference>
<keyword evidence="5" id="KW-0408">Iron</keyword>
<dbReference type="EMBL" id="JAINWA010000003">
    <property type="protein sequence ID" value="MCD1655915.1"/>
    <property type="molecule type" value="Genomic_DNA"/>
</dbReference>
<dbReference type="CDD" id="cd01335">
    <property type="entry name" value="Radical_SAM"/>
    <property type="match status" value="1"/>
</dbReference>
<dbReference type="SFLD" id="SFLDS00029">
    <property type="entry name" value="Radical_SAM"/>
    <property type="match status" value="1"/>
</dbReference>
<dbReference type="PROSITE" id="PS51918">
    <property type="entry name" value="RADICAL_SAM"/>
    <property type="match status" value="1"/>
</dbReference>
<evidence type="ECO:0000256" key="1">
    <source>
        <dbReference type="ARBA" id="ARBA00001966"/>
    </source>
</evidence>
<accession>A0AAE3JL60</accession>
<evidence type="ECO:0000256" key="6">
    <source>
        <dbReference type="ARBA" id="ARBA00023014"/>
    </source>
</evidence>
<keyword evidence="2" id="KW-0004">4Fe-4S</keyword>
<dbReference type="InterPro" id="IPR058240">
    <property type="entry name" value="rSAM_sf"/>
</dbReference>
<evidence type="ECO:0000313" key="9">
    <source>
        <dbReference type="Proteomes" id="UP001198163"/>
    </source>
</evidence>
<evidence type="ECO:0000256" key="4">
    <source>
        <dbReference type="ARBA" id="ARBA00022723"/>
    </source>
</evidence>
<comment type="caution">
    <text evidence="8">The sequence shown here is derived from an EMBL/GenBank/DDBJ whole genome shotgun (WGS) entry which is preliminary data.</text>
</comment>
<dbReference type="InterPro" id="IPR007197">
    <property type="entry name" value="rSAM"/>
</dbReference>
<feature type="domain" description="Radical SAM core" evidence="7">
    <location>
        <begin position="98"/>
        <end position="336"/>
    </location>
</feature>
<dbReference type="GO" id="GO:0044272">
    <property type="term" value="P:sulfur compound biosynthetic process"/>
    <property type="evidence" value="ECO:0007669"/>
    <property type="project" value="UniProtKB-ARBA"/>
</dbReference>
<dbReference type="SFLD" id="SFLDG01081">
    <property type="entry name" value="cleavage_of_the_Ca-Cb_bond_in"/>
    <property type="match status" value="1"/>
</dbReference>
<evidence type="ECO:0000313" key="8">
    <source>
        <dbReference type="EMBL" id="MCD1655915.1"/>
    </source>
</evidence>
<proteinExistence type="predicted"/>
<gene>
    <name evidence="8" type="primary">hydG</name>
    <name evidence="8" type="ORF">K7J14_14545</name>
</gene>
<name>A0AAE3JL60_9SPIR</name>
<dbReference type="GO" id="GO:0042364">
    <property type="term" value="P:water-soluble vitamin biosynthetic process"/>
    <property type="evidence" value="ECO:0007669"/>
    <property type="project" value="UniProtKB-ARBA"/>
</dbReference>
<dbReference type="InterPro" id="IPR024007">
    <property type="entry name" value="FeFe-hyd_mat_HydG"/>
</dbReference>